<evidence type="ECO:0000256" key="4">
    <source>
        <dbReference type="SAM" id="MobiDB-lite"/>
    </source>
</evidence>
<evidence type="ECO:0000256" key="1">
    <source>
        <dbReference type="ARBA" id="ARBA00022630"/>
    </source>
</evidence>
<dbReference type="AlphaFoldDB" id="A0A6A5WH16"/>
<feature type="region of interest" description="Disordered" evidence="4">
    <location>
        <begin position="1"/>
        <end position="166"/>
    </location>
</feature>
<accession>A0A6A5WH16</accession>
<dbReference type="Proteomes" id="UP000799779">
    <property type="component" value="Unassembled WGS sequence"/>
</dbReference>
<evidence type="ECO:0000256" key="3">
    <source>
        <dbReference type="ARBA" id="ARBA00022991"/>
    </source>
</evidence>
<gene>
    <name evidence="6" type="ORF">P154DRAFT_534889</name>
</gene>
<evidence type="ECO:0000313" key="7">
    <source>
        <dbReference type="Proteomes" id="UP000799779"/>
    </source>
</evidence>
<feature type="compositionally biased region" description="Polar residues" evidence="4">
    <location>
        <begin position="12"/>
        <end position="26"/>
    </location>
</feature>
<feature type="domain" description="PAC" evidence="5">
    <location>
        <begin position="424"/>
        <end position="478"/>
    </location>
</feature>
<evidence type="ECO:0000256" key="2">
    <source>
        <dbReference type="ARBA" id="ARBA00022643"/>
    </source>
</evidence>
<keyword evidence="3" id="KW-0157">Chromophore</keyword>
<evidence type="ECO:0000259" key="5">
    <source>
        <dbReference type="PROSITE" id="PS50113"/>
    </source>
</evidence>
<evidence type="ECO:0000313" key="6">
    <source>
        <dbReference type="EMBL" id="KAF2000224.1"/>
    </source>
</evidence>
<keyword evidence="1" id="KW-0285">Flavoprotein</keyword>
<organism evidence="6 7">
    <name type="scientific">Amniculicola lignicola CBS 123094</name>
    <dbReference type="NCBI Taxonomy" id="1392246"/>
    <lineage>
        <taxon>Eukaryota</taxon>
        <taxon>Fungi</taxon>
        <taxon>Dikarya</taxon>
        <taxon>Ascomycota</taxon>
        <taxon>Pezizomycotina</taxon>
        <taxon>Dothideomycetes</taxon>
        <taxon>Pleosporomycetidae</taxon>
        <taxon>Pleosporales</taxon>
        <taxon>Amniculicolaceae</taxon>
        <taxon>Amniculicola</taxon>
    </lineage>
</organism>
<feature type="compositionally biased region" description="Polar residues" evidence="4">
    <location>
        <begin position="757"/>
        <end position="766"/>
    </location>
</feature>
<feature type="compositionally biased region" description="Basic and acidic residues" evidence="4">
    <location>
        <begin position="711"/>
        <end position="724"/>
    </location>
</feature>
<feature type="compositionally biased region" description="Polar residues" evidence="4">
    <location>
        <begin position="69"/>
        <end position="88"/>
    </location>
</feature>
<feature type="region of interest" description="Disordered" evidence="4">
    <location>
        <begin position="678"/>
        <end position="766"/>
    </location>
</feature>
<dbReference type="SUPFAM" id="SSF55785">
    <property type="entry name" value="PYP-like sensor domain (PAS domain)"/>
    <property type="match status" value="1"/>
</dbReference>
<proteinExistence type="predicted"/>
<name>A0A6A5WH16_9PLEO</name>
<dbReference type="OrthoDB" id="447251at2759"/>
<sequence length="766" mass="84659">MFKRRSAHGIFSSPQHPTISSPTNFVKLSGPASMGDLPPPASNSVMTDAKSDDPGAGDSAVVEEAIAHQFQTVQAQVSPNVQESVHTPSSERRSSFQPLASHPVASSSDEDTAPPPPDFTRRGIHIPTRTSSSSKSAMKRRFLRTSSNPPSIPTTPESHRARSSADSVISYETTASSIHTQALAPLQLKGLSDDVDRLSPLLEDDPQSFDLVAPNEHETGKGYSLEVQSGKLFSKEHLEAIFRDTPSLLRFTSFLSVSRPKSVPVLIYYLDALKALRAINYSNAVAEALEPIEGHEFTDMPARPTVNAILEERARQAFEILVRDDLPAFIAHVFVQVASVSIQKRITGNLPPLLREASEGLAEVFCLSDPSRSDNPIIFASEEFHRTTQYGVGYAIGRNCRFLQGPKTNRHSIDRLRDAVKEGKEISEVFLNYRRDGSPFMNLLMMAPLLDSRGNLRYFIGAQVDVSGLVKDATDLDAFQSMLDKQKEGTDGEEQRDEFQDLCEMFNNVELDTVRKFGGSMHREHLEDDDASTYHRPRLLLNDTRGSSPEAPRPLTAKPEGRLSGVYKHYILVRPHPSLRILFTSPSLRVPGILQSRFLDRIGGSTRVRDSLAEALADGTRGVTAKIRWLSSAASTLSADHAEEGRPRWIHCTPLLGQSGAVGVWMVILVDDDKSSGPIRRFRQAPPVAPNPRQPKRVASSYFTQDIEDPGSERERDSSPETSRRQSIRSAHVLRTMALEGREMQRPRSVMSEQRAESSINSFALG</sequence>
<dbReference type="PANTHER" id="PTHR47429">
    <property type="entry name" value="PROTEIN TWIN LOV 1"/>
    <property type="match status" value="1"/>
</dbReference>
<dbReference type="GO" id="GO:0005634">
    <property type="term" value="C:nucleus"/>
    <property type="evidence" value="ECO:0007669"/>
    <property type="project" value="TreeGrafter"/>
</dbReference>
<dbReference type="Pfam" id="PF13426">
    <property type="entry name" value="PAS_9"/>
    <property type="match status" value="1"/>
</dbReference>
<keyword evidence="7" id="KW-1185">Reference proteome</keyword>
<dbReference type="InterPro" id="IPR000700">
    <property type="entry name" value="PAS-assoc_C"/>
</dbReference>
<reference evidence="6" key="1">
    <citation type="journal article" date="2020" name="Stud. Mycol.">
        <title>101 Dothideomycetes genomes: a test case for predicting lifestyles and emergence of pathogens.</title>
        <authorList>
            <person name="Haridas S."/>
            <person name="Albert R."/>
            <person name="Binder M."/>
            <person name="Bloem J."/>
            <person name="Labutti K."/>
            <person name="Salamov A."/>
            <person name="Andreopoulos B."/>
            <person name="Baker S."/>
            <person name="Barry K."/>
            <person name="Bills G."/>
            <person name="Bluhm B."/>
            <person name="Cannon C."/>
            <person name="Castanera R."/>
            <person name="Culley D."/>
            <person name="Daum C."/>
            <person name="Ezra D."/>
            <person name="Gonzalez J."/>
            <person name="Henrissat B."/>
            <person name="Kuo A."/>
            <person name="Liang C."/>
            <person name="Lipzen A."/>
            <person name="Lutzoni F."/>
            <person name="Magnuson J."/>
            <person name="Mondo S."/>
            <person name="Nolan M."/>
            <person name="Ohm R."/>
            <person name="Pangilinan J."/>
            <person name="Park H.-J."/>
            <person name="Ramirez L."/>
            <person name="Alfaro M."/>
            <person name="Sun H."/>
            <person name="Tritt A."/>
            <person name="Yoshinaga Y."/>
            <person name="Zwiers L.-H."/>
            <person name="Turgeon B."/>
            <person name="Goodwin S."/>
            <person name="Spatafora J."/>
            <person name="Crous P."/>
            <person name="Grigoriev I."/>
        </authorList>
    </citation>
    <scope>NUCLEOTIDE SEQUENCE</scope>
    <source>
        <strain evidence="6">CBS 123094</strain>
    </source>
</reference>
<dbReference type="PROSITE" id="PS50113">
    <property type="entry name" value="PAC"/>
    <property type="match status" value="1"/>
</dbReference>
<dbReference type="EMBL" id="ML977590">
    <property type="protein sequence ID" value="KAF2000224.1"/>
    <property type="molecule type" value="Genomic_DNA"/>
</dbReference>
<protein>
    <recommendedName>
        <fullName evidence="5">PAC domain-containing protein</fullName>
    </recommendedName>
</protein>
<dbReference type="InterPro" id="IPR035965">
    <property type="entry name" value="PAS-like_dom_sf"/>
</dbReference>
<dbReference type="PANTHER" id="PTHR47429:SF9">
    <property type="entry name" value="PAS DOMAIN-CONTAINING PROTEIN"/>
    <property type="match status" value="1"/>
</dbReference>
<keyword evidence="2" id="KW-0288">FMN</keyword>
<dbReference type="Gene3D" id="3.30.450.20">
    <property type="entry name" value="PAS domain"/>
    <property type="match status" value="1"/>
</dbReference>
<dbReference type="InterPro" id="IPR000014">
    <property type="entry name" value="PAS"/>
</dbReference>